<feature type="domain" description="HTH crp-type" evidence="5">
    <location>
        <begin position="152"/>
        <end position="218"/>
    </location>
</feature>
<dbReference type="InterPro" id="IPR036390">
    <property type="entry name" value="WH_DNA-bd_sf"/>
</dbReference>
<dbReference type="InterPro" id="IPR000595">
    <property type="entry name" value="cNMP-bd_dom"/>
</dbReference>
<dbReference type="InterPro" id="IPR050397">
    <property type="entry name" value="Env_Response_Regulators"/>
</dbReference>
<dbReference type="InterPro" id="IPR012318">
    <property type="entry name" value="HTH_CRP"/>
</dbReference>
<dbReference type="SMART" id="SM00419">
    <property type="entry name" value="HTH_CRP"/>
    <property type="match status" value="1"/>
</dbReference>
<gene>
    <name evidence="6" type="ORF">KL86DES1_10928</name>
</gene>
<name>A0A212L0V3_9BACT</name>
<dbReference type="SMART" id="SM00100">
    <property type="entry name" value="cNMP"/>
    <property type="match status" value="1"/>
</dbReference>
<evidence type="ECO:0000259" key="5">
    <source>
        <dbReference type="PROSITE" id="PS51063"/>
    </source>
</evidence>
<evidence type="ECO:0000259" key="4">
    <source>
        <dbReference type="PROSITE" id="PS50042"/>
    </source>
</evidence>
<dbReference type="PANTHER" id="PTHR24567:SF58">
    <property type="entry name" value="CYCLIC AMP-BINDING REGULATORY PROTEIN"/>
    <property type="match status" value="1"/>
</dbReference>
<dbReference type="PROSITE" id="PS50042">
    <property type="entry name" value="CNMP_BINDING_3"/>
    <property type="match status" value="1"/>
</dbReference>
<dbReference type="InterPro" id="IPR014710">
    <property type="entry name" value="RmlC-like_jellyroll"/>
</dbReference>
<proteinExistence type="predicted"/>
<dbReference type="RefSeq" id="WP_179979684.1">
    <property type="nucleotide sequence ID" value="NZ_LT608333.1"/>
</dbReference>
<sequence>MDQALKNCDLFAHMTADEARLCLGCSGAVEEKYGRGGMVFCETDSPTRLFVLLEGSVTVGRDSADGRRAVMARIDSPGDLFGEVYVFLDQTTYGCSVQAESPVRVLAIPAKFFYSTCEKRCAMHAQIIRNMLSVFARKAFFLTRRVSLLSSGSLRRKIAALLLEHRTPDGAVNLGMNREQMADFLGVTRPSLSRELAAMRDEGLLDVRGKAIVLPHPERLKEFYDYFVP</sequence>
<evidence type="ECO:0000256" key="1">
    <source>
        <dbReference type="ARBA" id="ARBA00023015"/>
    </source>
</evidence>
<organism evidence="6">
    <name type="scientific">uncultured Desulfovibrio sp</name>
    <dbReference type="NCBI Taxonomy" id="167968"/>
    <lineage>
        <taxon>Bacteria</taxon>
        <taxon>Pseudomonadati</taxon>
        <taxon>Thermodesulfobacteriota</taxon>
        <taxon>Desulfovibrionia</taxon>
        <taxon>Desulfovibrionales</taxon>
        <taxon>Desulfovibrionaceae</taxon>
        <taxon>Desulfovibrio</taxon>
        <taxon>environmental samples</taxon>
    </lineage>
</organism>
<evidence type="ECO:0000256" key="2">
    <source>
        <dbReference type="ARBA" id="ARBA00023125"/>
    </source>
</evidence>
<dbReference type="Pfam" id="PF00027">
    <property type="entry name" value="cNMP_binding"/>
    <property type="match status" value="1"/>
</dbReference>
<keyword evidence="3" id="KW-0804">Transcription</keyword>
<reference evidence="6" key="1">
    <citation type="submission" date="2016-08" db="EMBL/GenBank/DDBJ databases">
        <authorList>
            <person name="Seilhamer J.J."/>
        </authorList>
    </citation>
    <scope>NUCLEOTIDE SEQUENCE</scope>
    <source>
        <strain evidence="6">86-1</strain>
    </source>
</reference>
<dbReference type="AlphaFoldDB" id="A0A212L0V3"/>
<dbReference type="Pfam" id="PF13545">
    <property type="entry name" value="HTH_Crp_2"/>
    <property type="match status" value="1"/>
</dbReference>
<dbReference type="SUPFAM" id="SSF46785">
    <property type="entry name" value="Winged helix' DNA-binding domain"/>
    <property type="match status" value="1"/>
</dbReference>
<keyword evidence="2" id="KW-0238">DNA-binding</keyword>
<dbReference type="EMBL" id="FMJC01000001">
    <property type="protein sequence ID" value="SCM71204.1"/>
    <property type="molecule type" value="Genomic_DNA"/>
</dbReference>
<evidence type="ECO:0000256" key="3">
    <source>
        <dbReference type="ARBA" id="ARBA00023163"/>
    </source>
</evidence>
<dbReference type="InterPro" id="IPR018490">
    <property type="entry name" value="cNMP-bd_dom_sf"/>
</dbReference>
<dbReference type="PANTHER" id="PTHR24567">
    <property type="entry name" value="CRP FAMILY TRANSCRIPTIONAL REGULATORY PROTEIN"/>
    <property type="match status" value="1"/>
</dbReference>
<dbReference type="SUPFAM" id="SSF51206">
    <property type="entry name" value="cAMP-binding domain-like"/>
    <property type="match status" value="1"/>
</dbReference>
<keyword evidence="1" id="KW-0805">Transcription regulation</keyword>
<dbReference type="GO" id="GO:0003677">
    <property type="term" value="F:DNA binding"/>
    <property type="evidence" value="ECO:0007669"/>
    <property type="project" value="UniProtKB-KW"/>
</dbReference>
<dbReference type="PROSITE" id="PS51063">
    <property type="entry name" value="HTH_CRP_2"/>
    <property type="match status" value="1"/>
</dbReference>
<protein>
    <submittedName>
        <fullName evidence="6">Transcriptional regulator, Crp/Fnr family</fullName>
    </submittedName>
</protein>
<dbReference type="GO" id="GO:0003700">
    <property type="term" value="F:DNA-binding transcription factor activity"/>
    <property type="evidence" value="ECO:0007669"/>
    <property type="project" value="TreeGrafter"/>
</dbReference>
<dbReference type="Gene3D" id="2.60.120.10">
    <property type="entry name" value="Jelly Rolls"/>
    <property type="match status" value="1"/>
</dbReference>
<accession>A0A212L0V3</accession>
<dbReference type="GO" id="GO:0005829">
    <property type="term" value="C:cytosol"/>
    <property type="evidence" value="ECO:0007669"/>
    <property type="project" value="TreeGrafter"/>
</dbReference>
<feature type="domain" description="Cyclic nucleotide-binding" evidence="4">
    <location>
        <begin position="30"/>
        <end position="113"/>
    </location>
</feature>
<evidence type="ECO:0000313" key="6">
    <source>
        <dbReference type="EMBL" id="SCM71204.1"/>
    </source>
</evidence>
<dbReference type="CDD" id="cd00038">
    <property type="entry name" value="CAP_ED"/>
    <property type="match status" value="1"/>
</dbReference>